<evidence type="ECO:0000256" key="3">
    <source>
        <dbReference type="PROSITE-ProRule" id="PRU01005"/>
    </source>
</evidence>
<sequence length="169" mass="18587">PVCLCLCERAAFGCGENLFLSSAPFTWEHAIRDWFNEVDSPGFDYGKGARTPGAVGHYTQVVWYSSYQVGCAVTYCPNSESVYKYLYVCQYCPQGNLNTRLTRPYDLGEPCALCPNSCDNGQCTNPCPYVDGYSNCKQMKAAYGCGPSKNGLIVLGYCPASCRCADKIY</sequence>
<dbReference type="Pfam" id="PF08562">
    <property type="entry name" value="Crisp"/>
    <property type="match status" value="1"/>
</dbReference>
<protein>
    <submittedName>
        <fullName evidence="6">Cysteine-rich venom protein Cau1-like</fullName>
    </submittedName>
</protein>
<dbReference type="InterPro" id="IPR035940">
    <property type="entry name" value="CAP_sf"/>
</dbReference>
<organism evidence="5 6">
    <name type="scientific">Petromyzon marinus</name>
    <name type="common">Sea lamprey</name>
    <dbReference type="NCBI Taxonomy" id="7757"/>
    <lineage>
        <taxon>Eukaryota</taxon>
        <taxon>Metazoa</taxon>
        <taxon>Chordata</taxon>
        <taxon>Craniata</taxon>
        <taxon>Vertebrata</taxon>
        <taxon>Cyclostomata</taxon>
        <taxon>Hyperoartia</taxon>
        <taxon>Petromyzontiformes</taxon>
        <taxon>Petromyzontidae</taxon>
        <taxon>Petromyzon</taxon>
    </lineage>
</organism>
<dbReference type="KEGG" id="pmrn:116938452"/>
<dbReference type="Pfam" id="PF00188">
    <property type="entry name" value="CAP"/>
    <property type="match status" value="1"/>
</dbReference>
<dbReference type="Gene3D" id="1.10.10.740">
    <property type="entry name" value="Crisp domain"/>
    <property type="match status" value="1"/>
</dbReference>
<gene>
    <name evidence="6" type="primary">LOC116938452</name>
</gene>
<dbReference type="InterPro" id="IPR013871">
    <property type="entry name" value="Cysteine_rich_secretory"/>
</dbReference>
<evidence type="ECO:0000256" key="2">
    <source>
        <dbReference type="ARBA" id="ARBA00023157"/>
    </source>
</evidence>
<evidence type="ECO:0000256" key="1">
    <source>
        <dbReference type="ARBA" id="ARBA00009923"/>
    </source>
</evidence>
<name>A0AAJ7SL88_PETMA</name>
<evidence type="ECO:0000259" key="4">
    <source>
        <dbReference type="PROSITE" id="PS51670"/>
    </source>
</evidence>
<feature type="non-terminal residue" evidence="6">
    <location>
        <position position="1"/>
    </location>
</feature>
<dbReference type="InterPro" id="IPR014044">
    <property type="entry name" value="CAP_dom"/>
</dbReference>
<reference evidence="6" key="1">
    <citation type="submission" date="2025-08" db="UniProtKB">
        <authorList>
            <consortium name="RefSeq"/>
        </authorList>
    </citation>
    <scope>IDENTIFICATION</scope>
    <source>
        <tissue evidence="6">Sperm</tissue>
    </source>
</reference>
<comment type="similarity">
    <text evidence="1">Belongs to the CRISP family.</text>
</comment>
<evidence type="ECO:0000313" key="5">
    <source>
        <dbReference type="Proteomes" id="UP001318040"/>
    </source>
</evidence>
<dbReference type="PANTHER" id="PTHR10334">
    <property type="entry name" value="CYSTEINE-RICH SECRETORY PROTEIN-RELATED"/>
    <property type="match status" value="1"/>
</dbReference>
<dbReference type="PROSITE" id="PS01010">
    <property type="entry name" value="CRISP_2"/>
    <property type="match status" value="1"/>
</dbReference>
<dbReference type="InterPro" id="IPR001283">
    <property type="entry name" value="CRISP-related"/>
</dbReference>
<dbReference type="InterPro" id="IPR018244">
    <property type="entry name" value="Allrgn_V5/Tpx1_CS"/>
</dbReference>
<accession>A0AAJ7SL88</accession>
<dbReference type="SMART" id="SM00198">
    <property type="entry name" value="SCP"/>
    <property type="match status" value="1"/>
</dbReference>
<dbReference type="RefSeq" id="XP_032801461.1">
    <property type="nucleotide sequence ID" value="XM_032945570.1"/>
</dbReference>
<dbReference type="PRINTS" id="PR00837">
    <property type="entry name" value="V5TPXLIKE"/>
</dbReference>
<dbReference type="Proteomes" id="UP001318040">
    <property type="component" value="Unplaced"/>
</dbReference>
<dbReference type="SUPFAM" id="SSF55797">
    <property type="entry name" value="PR-1-like"/>
    <property type="match status" value="1"/>
</dbReference>
<feature type="domain" description="ShKT" evidence="4">
    <location>
        <begin position="127"/>
        <end position="164"/>
    </location>
</feature>
<dbReference type="PROSITE" id="PS51670">
    <property type="entry name" value="SHKT"/>
    <property type="match status" value="1"/>
</dbReference>
<comment type="caution">
    <text evidence="3">Lacks conserved residue(s) required for the propagation of feature annotation.</text>
</comment>
<dbReference type="InterPro" id="IPR003582">
    <property type="entry name" value="ShKT_dom"/>
</dbReference>
<dbReference type="GO" id="GO:0005576">
    <property type="term" value="C:extracellular region"/>
    <property type="evidence" value="ECO:0007669"/>
    <property type="project" value="InterPro"/>
</dbReference>
<dbReference type="InterPro" id="IPR042076">
    <property type="entry name" value="Crisp-like_dom"/>
</dbReference>
<proteinExistence type="inferred from homology"/>
<dbReference type="Gene3D" id="3.40.33.10">
    <property type="entry name" value="CAP"/>
    <property type="match status" value="1"/>
</dbReference>
<keyword evidence="2" id="KW-1015">Disulfide bond</keyword>
<keyword evidence="5" id="KW-1185">Reference proteome</keyword>
<dbReference type="AlphaFoldDB" id="A0AAJ7SL88"/>
<dbReference type="SUPFAM" id="SSF57546">
    <property type="entry name" value="Crisp domain-like"/>
    <property type="match status" value="1"/>
</dbReference>
<dbReference type="PROSITE" id="PS01009">
    <property type="entry name" value="CRISP_1"/>
    <property type="match status" value="1"/>
</dbReference>
<evidence type="ECO:0000313" key="6">
    <source>
        <dbReference type="RefSeq" id="XP_032801461.1"/>
    </source>
</evidence>